<dbReference type="SUPFAM" id="SSF52540">
    <property type="entry name" value="P-loop containing nucleoside triphosphate hydrolases"/>
    <property type="match status" value="1"/>
</dbReference>
<dbReference type="eggNOG" id="COG4191">
    <property type="taxonomic scope" value="Bacteria"/>
</dbReference>
<feature type="coiled-coil region" evidence="5">
    <location>
        <begin position="1520"/>
        <end position="1550"/>
    </location>
</feature>
<dbReference type="SUPFAM" id="SSF55781">
    <property type="entry name" value="GAF domain-like"/>
    <property type="match status" value="1"/>
</dbReference>
<evidence type="ECO:0000256" key="3">
    <source>
        <dbReference type="ARBA" id="ARBA00022777"/>
    </source>
</evidence>
<dbReference type="eggNOG" id="COG3899">
    <property type="taxonomic scope" value="Bacteria"/>
</dbReference>
<reference evidence="8 9" key="1">
    <citation type="submission" date="2012-06" db="EMBL/GenBank/DDBJ databases">
        <title>Finished chromosome of genome of Microcoleus sp. PCC 7113.</title>
        <authorList>
            <consortium name="US DOE Joint Genome Institute"/>
            <person name="Gugger M."/>
            <person name="Coursin T."/>
            <person name="Rippka R."/>
            <person name="Tandeau De Marsac N."/>
            <person name="Huntemann M."/>
            <person name="Wei C.-L."/>
            <person name="Han J."/>
            <person name="Detter J.C."/>
            <person name="Han C."/>
            <person name="Tapia R."/>
            <person name="Chen A."/>
            <person name="Kyrpides N."/>
            <person name="Mavromatis K."/>
            <person name="Markowitz V."/>
            <person name="Szeto E."/>
            <person name="Ivanova N."/>
            <person name="Pagani I."/>
            <person name="Pati A."/>
            <person name="Goodwin L."/>
            <person name="Nordberg H.P."/>
            <person name="Cantor M.N."/>
            <person name="Hua S.X."/>
            <person name="Woyke T."/>
            <person name="Kerfeld C.A."/>
        </authorList>
    </citation>
    <scope>NUCLEOTIDE SEQUENCE [LARGE SCALE GENOMIC DNA]</scope>
    <source>
        <strain evidence="8 9">PCC 7113</strain>
    </source>
</reference>
<dbReference type="PATRIC" id="fig|1173027.3.peg.3468"/>
<proteinExistence type="predicted"/>
<feature type="domain" description="Histidine kinase" evidence="7">
    <location>
        <begin position="1559"/>
        <end position="1817"/>
    </location>
</feature>
<gene>
    <name evidence="8" type="ORF">Mic7113_3144</name>
</gene>
<dbReference type="SUPFAM" id="SSF56112">
    <property type="entry name" value="Protein kinase-like (PK-like)"/>
    <property type="match status" value="1"/>
</dbReference>
<evidence type="ECO:0000259" key="7">
    <source>
        <dbReference type="PROSITE" id="PS50109"/>
    </source>
</evidence>
<dbReference type="Gene3D" id="1.10.287.130">
    <property type="match status" value="1"/>
</dbReference>
<dbReference type="HOGENOM" id="CLU_000445_34_2_3"/>
<evidence type="ECO:0000256" key="4">
    <source>
        <dbReference type="ARBA" id="ARBA00023012"/>
    </source>
</evidence>
<keyword evidence="8" id="KW-0808">Transferase</keyword>
<dbReference type="PROSITE" id="PS50109">
    <property type="entry name" value="HIS_KIN"/>
    <property type="match status" value="1"/>
</dbReference>
<dbReference type="PANTHER" id="PTHR43642">
    <property type="entry name" value="HYBRID SIGNAL TRANSDUCTION HISTIDINE KINASE G"/>
    <property type="match status" value="1"/>
</dbReference>
<dbReference type="InterPro" id="IPR036097">
    <property type="entry name" value="HisK_dim/P_sf"/>
</dbReference>
<dbReference type="InterPro" id="IPR029016">
    <property type="entry name" value="GAF-like_dom_sf"/>
</dbReference>
<dbReference type="InterPro" id="IPR053159">
    <property type="entry name" value="Hybrid_Histidine_Kinase"/>
</dbReference>
<dbReference type="SMART" id="SM00220">
    <property type="entry name" value="S_TKc"/>
    <property type="match status" value="1"/>
</dbReference>
<dbReference type="InterPro" id="IPR027417">
    <property type="entry name" value="P-loop_NTPase"/>
</dbReference>
<comment type="catalytic activity">
    <reaction evidence="1">
        <text>ATP + protein L-histidine = ADP + protein N-phospho-L-histidine.</text>
        <dbReference type="EC" id="2.7.13.3"/>
    </reaction>
</comment>
<dbReference type="EC" id="2.7.13.3" evidence="2"/>
<dbReference type="KEGG" id="mic:Mic7113_3144"/>
<dbReference type="Gene3D" id="3.30.450.40">
    <property type="match status" value="1"/>
</dbReference>
<dbReference type="PROSITE" id="PS50011">
    <property type="entry name" value="PROTEIN_KINASE_DOM"/>
    <property type="match status" value="1"/>
</dbReference>
<dbReference type="RefSeq" id="WP_015183032.1">
    <property type="nucleotide sequence ID" value="NC_019738.1"/>
</dbReference>
<dbReference type="InterPro" id="IPR011009">
    <property type="entry name" value="Kinase-like_dom_sf"/>
</dbReference>
<dbReference type="GO" id="GO:0005524">
    <property type="term" value="F:ATP binding"/>
    <property type="evidence" value="ECO:0007669"/>
    <property type="project" value="InterPro"/>
</dbReference>
<keyword evidence="5" id="KW-0175">Coiled coil</keyword>
<dbReference type="SMART" id="SM00387">
    <property type="entry name" value="HATPase_c"/>
    <property type="match status" value="1"/>
</dbReference>
<dbReference type="InterPro" id="IPR004358">
    <property type="entry name" value="Sig_transdc_His_kin-like_C"/>
</dbReference>
<accession>K9WH80</accession>
<keyword evidence="9" id="KW-1185">Reference proteome</keyword>
<dbReference type="Gene3D" id="3.30.200.20">
    <property type="entry name" value="Phosphorylase Kinase, domain 1"/>
    <property type="match status" value="1"/>
</dbReference>
<dbReference type="Pfam" id="PF00069">
    <property type="entry name" value="Pkinase"/>
    <property type="match status" value="1"/>
</dbReference>
<evidence type="ECO:0000259" key="6">
    <source>
        <dbReference type="PROSITE" id="PS50011"/>
    </source>
</evidence>
<feature type="domain" description="Protein kinase" evidence="6">
    <location>
        <begin position="7"/>
        <end position="267"/>
    </location>
</feature>
<dbReference type="InterPro" id="IPR003594">
    <property type="entry name" value="HATPase_dom"/>
</dbReference>
<dbReference type="Pfam" id="PF13191">
    <property type="entry name" value="AAA_16"/>
    <property type="match status" value="1"/>
</dbReference>
<keyword evidence="3" id="KW-0418">Kinase</keyword>
<dbReference type="OrthoDB" id="573511at2"/>
<evidence type="ECO:0000256" key="1">
    <source>
        <dbReference type="ARBA" id="ARBA00000085"/>
    </source>
</evidence>
<organism evidence="8 9">
    <name type="scientific">Allocoleopsis franciscana PCC 7113</name>
    <dbReference type="NCBI Taxonomy" id="1173027"/>
    <lineage>
        <taxon>Bacteria</taxon>
        <taxon>Bacillati</taxon>
        <taxon>Cyanobacteriota</taxon>
        <taxon>Cyanophyceae</taxon>
        <taxon>Coleofasciculales</taxon>
        <taxon>Coleofasciculaceae</taxon>
        <taxon>Allocoleopsis</taxon>
        <taxon>Allocoleopsis franciscana</taxon>
    </lineage>
</organism>
<dbReference type="CDD" id="cd14014">
    <property type="entry name" value="STKc_PknB_like"/>
    <property type="match status" value="1"/>
</dbReference>
<dbReference type="PRINTS" id="PR00344">
    <property type="entry name" value="BCTRLSENSOR"/>
</dbReference>
<dbReference type="InterPro" id="IPR008271">
    <property type="entry name" value="Ser/Thr_kinase_AS"/>
</dbReference>
<dbReference type="Pfam" id="PF02518">
    <property type="entry name" value="HATPase_c"/>
    <property type="match status" value="1"/>
</dbReference>
<dbReference type="GO" id="GO:0000155">
    <property type="term" value="F:phosphorelay sensor kinase activity"/>
    <property type="evidence" value="ECO:0007669"/>
    <property type="project" value="InterPro"/>
</dbReference>
<sequence>MIKLPGYLIINLLYDGSRTQVYHGRQNLTQQSVAIKILKSEYPTFSELLHFRNQYTIAKNLRLPGVIQFYSVETYRNGLALVMEDMGGVSLQDYIRGQPLALGEFLPLAMQLAQTLEGLYQNGVIHKDIKPQNILINPETKQIKIIDFSISSLLPKENPILQNPNGIEGTLAYMSPEQTGRMNRGIDYRTDFYSLGVTFYQLLTGQLPFWSTDPIELVHSHIAKVTIPPIEVNPAIPKMVNDIVLKLMAKTPEERYQSAYGLRHDLENCWQQWQTQESILSFELAKRDICDRFVIPEKLYGRETEVATLLAAFDRVSKGTTEMMLVSGFSGVGKTAVVNEIHKPIVRQRGYFIAGKFDQFKRNIPFSALVQAFQTLMQQLLTESDVQLHQWKAKILAALGENSQVLVDVIPELERIIGKQPPVPELSGSAAQNRFNLLLQKFIAVFTNQEHLSTSSRYPIIHTPLVIFLDDLQWADSASLRLIQLLMSETQNSYLLIIGAYRDNEVNLAHPLKVTLEEIRKANEDRQTAYLRVNQITLTPLGQPDLNRLIADTLSCPLERAKPLTELVSQKTKGNPFFTNQFLNFLYKEGLITFDFNHKYWQCDIALLRTVAASDNIVEFMASQLQRLPLKTQCVLKLAACIGNSFDLQTLSIVYEKSQLETAADLWTAMQEGVIIPISEVYKFFHSEDNQQDSNLLPITHYPLPRYKFLHDRVQQAAYSLIPPNQKQHTHLKIGQRLLHNTSEVEREEKIFEIVNSLNYGVELICDCHEREELAQLNLIAGRKALSATAYAAARGYFTVGRELLADDGWQTQYDLTLALSVAAVEAAYLNTDFQQMEELADVVLHQARTLLDKVKVYEVQLAACTAQVKPKQAVEMGLEVLNLLEVSFPRQPSSLDIQQKLQEMASLFKGRKIEDLINLPAMVAPDKLASLRILSSLVSPAYITAPALLPLIVLKMVHLSIHYGNAPLSCFAYSLYGLILNGVLLEIDLGDEFGKLALKLVDQLNANALKTKVFYTVAAHVLYGKNPIKNCLPLLQEGYSRGLETGELECGYSAKEKSQISYFSGLELTELEPKIASFSQSLIQLRQEAALNYNQIIHQAVLNLLGRSENPCLFMGEAYNEQTMLPFHQNANDRNGLHYFHFHKLIICYLFGEVQQALHNAIQAEQYLDGVIGMLNVPLFYFYDSLVRLAVYPNVLKSEQEQHLVKINSNQEKIQLWAHHAPMNFLHKFHLVEAEKFKVLNQNFEAIDSYDKAISLAKEYEYVNEEALAHELAAKFYLAWGKETIAQAYLIHAYYAYARWGAKAKVHDLEKRYSQLMTPILQREKISKGMSSTLSHLTTETLSTSSNPVSQFLDLSSVLKASQAISGEIVLDQLLSTLMQVIIENAGAQKGVFILQKQDHLVIEVVAQSSPTKVSVLPSVPVESSTDIPLRAINYVQHTRETLVLDNATSQAYLAAEPYIIQHQTKSLLCTPIIHQNKLIGILYLENNLMIGAFTRNRIEILGLLCSQAAISLENAGLYQKSQRYAQQLEQSLQQLKQTQLRLIQSERMSTLGQLVAVVAHEINNPVGFITSNLGYAQKYVQDMLSILQLYQHKFTQPGEEIEQEIASIELEYLMEDLPNILSSMKEGAERISHISTSLKTFSRSDTFDKVDFNIHEGINSTLTILKYRLKANDKRPAIEIIQEYGNLPLVKCYPGQINQVFMNIIANAIDALDELNQGYSYEEIQAHPNRITIHTALSVDHQNIVIRIQDNGAGMSEEVKQLVLDQSFTTKPVGQGTGLGLSISRQIVEEAHGGQLTYSSNVGQGTEFVITLPLH</sequence>
<dbReference type="EMBL" id="CP003630">
    <property type="protein sequence ID" value="AFZ18887.1"/>
    <property type="molecule type" value="Genomic_DNA"/>
</dbReference>
<dbReference type="PANTHER" id="PTHR43642:SF1">
    <property type="entry name" value="HYBRID SIGNAL TRANSDUCTION HISTIDINE KINASE G"/>
    <property type="match status" value="1"/>
</dbReference>
<evidence type="ECO:0000313" key="8">
    <source>
        <dbReference type="EMBL" id="AFZ18887.1"/>
    </source>
</evidence>
<dbReference type="Gene3D" id="1.10.510.10">
    <property type="entry name" value="Transferase(Phosphotransferase) domain 1"/>
    <property type="match status" value="1"/>
</dbReference>
<dbReference type="Gene3D" id="3.30.565.10">
    <property type="entry name" value="Histidine kinase-like ATPase, C-terminal domain"/>
    <property type="match status" value="1"/>
</dbReference>
<dbReference type="SMART" id="SM00065">
    <property type="entry name" value="GAF"/>
    <property type="match status" value="1"/>
</dbReference>
<dbReference type="InterPro" id="IPR005467">
    <property type="entry name" value="His_kinase_dom"/>
</dbReference>
<evidence type="ECO:0000256" key="2">
    <source>
        <dbReference type="ARBA" id="ARBA00012438"/>
    </source>
</evidence>
<evidence type="ECO:0000313" key="9">
    <source>
        <dbReference type="Proteomes" id="UP000010471"/>
    </source>
</evidence>
<dbReference type="InterPro" id="IPR000719">
    <property type="entry name" value="Prot_kinase_dom"/>
</dbReference>
<dbReference type="SUPFAM" id="SSF55874">
    <property type="entry name" value="ATPase domain of HSP90 chaperone/DNA topoisomerase II/histidine kinase"/>
    <property type="match status" value="1"/>
</dbReference>
<keyword evidence="4" id="KW-0902">Two-component regulatory system</keyword>
<dbReference type="InterPro" id="IPR003018">
    <property type="entry name" value="GAF"/>
</dbReference>
<dbReference type="PROSITE" id="PS00108">
    <property type="entry name" value="PROTEIN_KINASE_ST"/>
    <property type="match status" value="1"/>
</dbReference>
<dbReference type="InterPro" id="IPR041664">
    <property type="entry name" value="AAA_16"/>
</dbReference>
<dbReference type="Gene3D" id="3.40.50.300">
    <property type="entry name" value="P-loop containing nucleotide triphosphate hydrolases"/>
    <property type="match status" value="1"/>
</dbReference>
<dbReference type="Proteomes" id="UP000010471">
    <property type="component" value="Chromosome"/>
</dbReference>
<evidence type="ECO:0000256" key="5">
    <source>
        <dbReference type="SAM" id="Coils"/>
    </source>
</evidence>
<dbReference type="eggNOG" id="COG0515">
    <property type="taxonomic scope" value="Bacteria"/>
</dbReference>
<dbReference type="InterPro" id="IPR036890">
    <property type="entry name" value="HATPase_C_sf"/>
</dbReference>
<dbReference type="STRING" id="1173027.Mic7113_3144"/>
<dbReference type="SUPFAM" id="SSF47384">
    <property type="entry name" value="Homodimeric domain of signal transducing histidine kinase"/>
    <property type="match status" value="1"/>
</dbReference>
<name>K9WH80_9CYAN</name>
<protein>
    <recommendedName>
        <fullName evidence="2">histidine kinase</fullName>
        <ecNumber evidence="2">2.7.13.3</ecNumber>
    </recommendedName>
</protein>
<dbReference type="Pfam" id="PF01590">
    <property type="entry name" value="GAF"/>
    <property type="match status" value="1"/>
</dbReference>